<evidence type="ECO:0000259" key="2">
    <source>
        <dbReference type="Pfam" id="PF13360"/>
    </source>
</evidence>
<dbReference type="RefSeq" id="WP_206010445.1">
    <property type="nucleotide sequence ID" value="NZ_CP070619.1"/>
</dbReference>
<dbReference type="Proteomes" id="UP000662986">
    <property type="component" value="Chromosome"/>
</dbReference>
<dbReference type="InterPro" id="IPR002372">
    <property type="entry name" value="PQQ_rpt_dom"/>
</dbReference>
<evidence type="ECO:0000313" key="3">
    <source>
        <dbReference type="EMBL" id="QSE93970.1"/>
    </source>
</evidence>
<reference evidence="3 4" key="2">
    <citation type="journal article" date="2022" name="Arch. Microbiol.">
        <title>Rhodococcus pseudokoreensis sp. nov. isolated from the rhizosphere of young M26 apple rootstocks.</title>
        <authorList>
            <person name="Kampfer P."/>
            <person name="Glaeser S.P."/>
            <person name="Blom J."/>
            <person name="Wolf J."/>
            <person name="Benning S."/>
            <person name="Schloter M."/>
            <person name="Neumann-Schaal M."/>
        </authorList>
    </citation>
    <scope>NUCLEOTIDE SEQUENCE [LARGE SCALE GENOMIC DNA]</scope>
    <source>
        <strain evidence="3 4">R79</strain>
    </source>
</reference>
<accession>A0A974ZXG9</accession>
<dbReference type="Pfam" id="PF13360">
    <property type="entry name" value="PQQ_2"/>
    <property type="match status" value="2"/>
</dbReference>
<feature type="domain" description="Pyrrolo-quinoline quinone repeat" evidence="2">
    <location>
        <begin position="118"/>
        <end position="177"/>
    </location>
</feature>
<evidence type="ECO:0000313" key="4">
    <source>
        <dbReference type="Proteomes" id="UP000662986"/>
    </source>
</evidence>
<feature type="domain" description="Pyrrolo-quinoline quinone repeat" evidence="2">
    <location>
        <begin position="221"/>
        <end position="444"/>
    </location>
</feature>
<keyword evidence="4" id="KW-1185">Reference proteome</keyword>
<dbReference type="EMBL" id="CP070619">
    <property type="protein sequence ID" value="QSE93970.1"/>
    <property type="molecule type" value="Genomic_DNA"/>
</dbReference>
<name>A0A974ZXG9_9NOCA</name>
<dbReference type="PANTHER" id="PTHR34512">
    <property type="entry name" value="CELL SURFACE PROTEIN"/>
    <property type="match status" value="1"/>
</dbReference>
<protein>
    <submittedName>
        <fullName evidence="3">PQQ-binding-like beta-propeller repeat protein</fullName>
    </submittedName>
</protein>
<dbReference type="Gene3D" id="2.130.10.10">
    <property type="entry name" value="YVTN repeat-like/Quinoprotein amine dehydrogenase"/>
    <property type="match status" value="2"/>
</dbReference>
<dbReference type="PANTHER" id="PTHR34512:SF30">
    <property type="entry name" value="OUTER MEMBRANE PROTEIN ASSEMBLY FACTOR BAMB"/>
    <property type="match status" value="1"/>
</dbReference>
<proteinExistence type="predicted"/>
<gene>
    <name evidence="3" type="ORF">JWS13_37905</name>
</gene>
<dbReference type="InterPro" id="IPR015943">
    <property type="entry name" value="WD40/YVTN_repeat-like_dom_sf"/>
</dbReference>
<evidence type="ECO:0000256" key="1">
    <source>
        <dbReference type="SAM" id="MobiDB-lite"/>
    </source>
</evidence>
<dbReference type="InterPro" id="IPR011047">
    <property type="entry name" value="Quinoprotein_ADH-like_sf"/>
</dbReference>
<organism evidence="3 4">
    <name type="scientific">Rhodococcus pseudokoreensis</name>
    <dbReference type="NCBI Taxonomy" id="2811421"/>
    <lineage>
        <taxon>Bacteria</taxon>
        <taxon>Bacillati</taxon>
        <taxon>Actinomycetota</taxon>
        <taxon>Actinomycetes</taxon>
        <taxon>Mycobacteriales</taxon>
        <taxon>Nocardiaceae</taxon>
        <taxon>Rhodococcus</taxon>
    </lineage>
</organism>
<reference evidence="3 4" key="1">
    <citation type="journal article" date="2021" name="Microbiol. Resour. Announc.">
        <title>Complete Genome Sequences of Two Rhodococcus sp. Strains with Large and Linear Chromosomes, Isolated from Apple Rhizosphere.</title>
        <authorList>
            <person name="Benning S."/>
            <person name="Brugnone N."/>
            <person name="Siani R."/>
            <person name="Kublik S."/>
            <person name="Schloter M."/>
            <person name="Rad V."/>
        </authorList>
    </citation>
    <scope>NUCLEOTIDE SEQUENCE [LARGE SCALE GENOMIC DNA]</scope>
    <source>
        <strain evidence="3 4">R79</strain>
    </source>
</reference>
<dbReference type="SUPFAM" id="SSF50998">
    <property type="entry name" value="Quinoprotein alcohol dehydrogenase-like"/>
    <property type="match status" value="1"/>
</dbReference>
<sequence length="485" mass="51042">MGLDKSTRNLWAAALVAVVTVAGAVTTVIVHEPTSQQDVNIPGLSGFTTHPDPPEASPDAPAAEWSLDAAATYDRQFAVFRNPAYGSGFDSGEPGFVDAGDTLVTMIGLVNQQTSGLDETTLVGVDADTGAVRWQTPVESLGGCADTLAAGRMVCYTTPYEDTPTILAVDTENGSVTRTSTDWTILALTAADDWLYVMEGDPESDDIRVHSGIPTDPDARWSQPFDLGAAWEDAFGSHLMSTDHGQGVLELGGEVAGFDLTTGSPTFTRTLPDCTQSARATEGGVVVRVHSDCSLSKVLGSEAVDRTGRVLAASEVEAVHTLAVDRPADTTIPVLLGDGAYDRATGELLWTSPDLVSTPRVDTPESYGPNTTQGTAVAVLGDTALLRDYEGKTETALDLRSGERLWHRDSDSYGTVVAADGDTAVTLESDVLRALDVRSGDELWVLPLQTVIDDDAWDSTPVVAAADTRLVYMTSGSMVGLGSAK</sequence>
<feature type="region of interest" description="Disordered" evidence="1">
    <location>
        <begin position="40"/>
        <end position="61"/>
    </location>
</feature>